<dbReference type="RefSeq" id="WP_006913962.1">
    <property type="nucleotide sequence ID" value="NZ_AFNV02000010.1"/>
</dbReference>
<keyword evidence="3" id="KW-0804">Transcription</keyword>
<feature type="domain" description="Response regulatory" evidence="6">
    <location>
        <begin position="4"/>
        <end position="117"/>
    </location>
</feature>
<dbReference type="InterPro" id="IPR001789">
    <property type="entry name" value="Sig_transdc_resp-reg_receiver"/>
</dbReference>
<proteinExistence type="predicted"/>
<dbReference type="Gene3D" id="3.40.50.2300">
    <property type="match status" value="1"/>
</dbReference>
<dbReference type="SMART" id="SM00421">
    <property type="entry name" value="HTH_LUXR"/>
    <property type="match status" value="1"/>
</dbReference>
<dbReference type="Gene3D" id="1.10.10.10">
    <property type="entry name" value="Winged helix-like DNA-binding domain superfamily/Winged helix DNA-binding domain"/>
    <property type="match status" value="1"/>
</dbReference>
<dbReference type="Proteomes" id="UP000006242">
    <property type="component" value="Unassembled WGS sequence"/>
</dbReference>
<keyword evidence="2 7" id="KW-0238">DNA-binding</keyword>
<evidence type="ECO:0000259" key="6">
    <source>
        <dbReference type="PROSITE" id="PS50110"/>
    </source>
</evidence>
<accession>U2EN86</accession>
<dbReference type="PRINTS" id="PR00038">
    <property type="entry name" value="HTHLUXR"/>
</dbReference>
<evidence type="ECO:0000256" key="1">
    <source>
        <dbReference type="ARBA" id="ARBA00023015"/>
    </source>
</evidence>
<reference evidence="7 8" key="1">
    <citation type="journal article" date="2011" name="J. Bacteriol.">
        <title>Genome sequence of Salinisphaera shabanensis, a gammaproteobacterium from the harsh, variable environment of the brine-seawater interface of the Shaban Deep in the Red Sea.</title>
        <authorList>
            <person name="Antunes A."/>
            <person name="Alam I."/>
            <person name="Bajic V.B."/>
            <person name="Stingl U."/>
        </authorList>
    </citation>
    <scope>NUCLEOTIDE SEQUENCE [LARGE SCALE GENOMIC DNA]</scope>
    <source>
        <strain evidence="7 8">E1L3A</strain>
    </source>
</reference>
<reference evidence="7 8" key="2">
    <citation type="journal article" date="2013" name="PLoS ONE">
        <title>INDIGO - INtegrated Data Warehouse of MIcrobial GenOmes with Examples from the Red Sea Extremophiles.</title>
        <authorList>
            <person name="Alam I."/>
            <person name="Antunes A."/>
            <person name="Kamau A.A."/>
            <person name="Ba Alawi W."/>
            <person name="Kalkatawi M."/>
            <person name="Stingl U."/>
            <person name="Bajic V.B."/>
        </authorList>
    </citation>
    <scope>NUCLEOTIDE SEQUENCE [LARGE SCALE GENOMIC DNA]</scope>
    <source>
        <strain evidence="7 8">E1L3A</strain>
    </source>
</reference>
<dbReference type="STRING" id="1033802.SSPSH_001699"/>
<dbReference type="Pfam" id="PF00072">
    <property type="entry name" value="Response_reg"/>
    <property type="match status" value="1"/>
</dbReference>
<dbReference type="OrthoDB" id="9802186at2"/>
<dbReference type="PANTHER" id="PTHR44688">
    <property type="entry name" value="DNA-BINDING TRANSCRIPTIONAL ACTIVATOR DEVR_DOSR"/>
    <property type="match status" value="1"/>
</dbReference>
<gene>
    <name evidence="7" type="ORF">SSPSH_001699</name>
</gene>
<dbReference type="GO" id="GO:0003677">
    <property type="term" value="F:DNA binding"/>
    <property type="evidence" value="ECO:0007669"/>
    <property type="project" value="UniProtKB-KW"/>
</dbReference>
<dbReference type="InterPro" id="IPR036388">
    <property type="entry name" value="WH-like_DNA-bd_sf"/>
</dbReference>
<evidence type="ECO:0000256" key="2">
    <source>
        <dbReference type="ARBA" id="ARBA00023125"/>
    </source>
</evidence>
<dbReference type="eggNOG" id="COG4566">
    <property type="taxonomic scope" value="Bacteria"/>
</dbReference>
<dbReference type="GO" id="GO:0006355">
    <property type="term" value="P:regulation of DNA-templated transcription"/>
    <property type="evidence" value="ECO:0007669"/>
    <property type="project" value="InterPro"/>
</dbReference>
<dbReference type="GO" id="GO:0000160">
    <property type="term" value="P:phosphorelay signal transduction system"/>
    <property type="evidence" value="ECO:0007669"/>
    <property type="project" value="InterPro"/>
</dbReference>
<dbReference type="PANTHER" id="PTHR44688:SF16">
    <property type="entry name" value="DNA-BINDING TRANSCRIPTIONAL ACTIVATOR DEVR_DOSR"/>
    <property type="match status" value="1"/>
</dbReference>
<keyword evidence="1" id="KW-0805">Transcription regulation</keyword>
<dbReference type="SUPFAM" id="SSF52172">
    <property type="entry name" value="CheY-like"/>
    <property type="match status" value="1"/>
</dbReference>
<dbReference type="CDD" id="cd06170">
    <property type="entry name" value="LuxR_C_like"/>
    <property type="match status" value="1"/>
</dbReference>
<comment type="caution">
    <text evidence="7">The sequence shown here is derived from an EMBL/GenBank/DDBJ whole genome shotgun (WGS) entry which is preliminary data.</text>
</comment>
<protein>
    <submittedName>
        <fullName evidence="7">DNA-binding response regulator LuxR family protein</fullName>
    </submittedName>
</protein>
<evidence type="ECO:0000313" key="8">
    <source>
        <dbReference type="Proteomes" id="UP000006242"/>
    </source>
</evidence>
<keyword evidence="4" id="KW-0597">Phosphoprotein</keyword>
<dbReference type="AlphaFoldDB" id="U2EN86"/>
<dbReference type="InterPro" id="IPR000792">
    <property type="entry name" value="Tscrpt_reg_LuxR_C"/>
</dbReference>
<evidence type="ECO:0000313" key="7">
    <source>
        <dbReference type="EMBL" id="ERJ19325.1"/>
    </source>
</evidence>
<dbReference type="PROSITE" id="PS50043">
    <property type="entry name" value="HTH_LUXR_2"/>
    <property type="match status" value="1"/>
</dbReference>
<evidence type="ECO:0000256" key="4">
    <source>
        <dbReference type="PROSITE-ProRule" id="PRU00169"/>
    </source>
</evidence>
<organism evidence="7 8">
    <name type="scientific">Salinisphaera shabanensis E1L3A</name>
    <dbReference type="NCBI Taxonomy" id="1033802"/>
    <lineage>
        <taxon>Bacteria</taxon>
        <taxon>Pseudomonadati</taxon>
        <taxon>Pseudomonadota</taxon>
        <taxon>Gammaproteobacteria</taxon>
        <taxon>Salinisphaerales</taxon>
        <taxon>Salinisphaeraceae</taxon>
        <taxon>Salinisphaera</taxon>
    </lineage>
</organism>
<dbReference type="InterPro" id="IPR011006">
    <property type="entry name" value="CheY-like_superfamily"/>
</dbReference>
<feature type="modified residue" description="4-aspartylphosphate" evidence="4">
    <location>
        <position position="52"/>
    </location>
</feature>
<sequence>MPFVIHIVDDDPAIRESLKGLLSDAGFNVDCYSSAEAFLNVRAPRRGCALIDLRLKDMDGLTLQKELIARNAAVSVIMMSAYGDIEHAVAAMRLGAVDFVEKPFSPDSMLKRIQQLSKATDADDLAVREARQHAVLIELLTPREKQVMSMIVDGLANKQVAGQLGISARTVETHRVHIMQKLNAESLPHLVRIWLSAGHLVEVPEA</sequence>
<dbReference type="PROSITE" id="PS00622">
    <property type="entry name" value="HTH_LUXR_1"/>
    <property type="match status" value="1"/>
</dbReference>
<evidence type="ECO:0000256" key="3">
    <source>
        <dbReference type="ARBA" id="ARBA00023163"/>
    </source>
</evidence>
<feature type="domain" description="HTH luxR-type" evidence="5">
    <location>
        <begin position="133"/>
        <end position="198"/>
    </location>
</feature>
<evidence type="ECO:0000259" key="5">
    <source>
        <dbReference type="PROSITE" id="PS50043"/>
    </source>
</evidence>
<dbReference type="SMART" id="SM00448">
    <property type="entry name" value="REC"/>
    <property type="match status" value="1"/>
</dbReference>
<dbReference type="Pfam" id="PF00196">
    <property type="entry name" value="GerE"/>
    <property type="match status" value="1"/>
</dbReference>
<keyword evidence="8" id="KW-1185">Reference proteome</keyword>
<dbReference type="EMBL" id="AFNV02000010">
    <property type="protein sequence ID" value="ERJ19325.1"/>
    <property type="molecule type" value="Genomic_DNA"/>
</dbReference>
<dbReference type="PROSITE" id="PS50110">
    <property type="entry name" value="RESPONSE_REGULATORY"/>
    <property type="match status" value="1"/>
</dbReference>
<name>U2EN86_9GAMM</name>